<protein>
    <recommendedName>
        <fullName evidence="12">Caspase-8</fullName>
    </recommendedName>
</protein>
<evidence type="ECO:0000256" key="2">
    <source>
        <dbReference type="ARBA" id="ARBA00022670"/>
    </source>
</evidence>
<dbReference type="PROSITE" id="PS50208">
    <property type="entry name" value="CASPASE_P20"/>
    <property type="match status" value="1"/>
</dbReference>
<dbReference type="GO" id="GO:0006508">
    <property type="term" value="P:proteolysis"/>
    <property type="evidence" value="ECO:0007669"/>
    <property type="project" value="UniProtKB-KW"/>
</dbReference>
<dbReference type="Gene3D" id="1.10.533.10">
    <property type="entry name" value="Death Domain, Fas"/>
    <property type="match status" value="1"/>
</dbReference>
<evidence type="ECO:0000256" key="4">
    <source>
        <dbReference type="ARBA" id="ARBA00022801"/>
    </source>
</evidence>
<evidence type="ECO:0000256" key="3">
    <source>
        <dbReference type="ARBA" id="ARBA00022703"/>
    </source>
</evidence>
<sequence length="671" mass="72659">MEADQREILIARRVELVEDIDIQGGLFTQLQSRKVLQRRTVNKIRLNRTPEEQVEELLNELPKRECFEDFCEALIADGQEHIVKKYLKVPLPAAVKSQPGESAKAPPPQVEAAPASSNCATATFISAEGASAESTDSSTSFSQAPAKRSHAATSSSTAVICIREEDNRHLYITYTDEGASPEKRKRALEVGTATDAPVIFEPDETRYTMKHFVSQESGQQEDTSLIPLMGGNQIAPRMVLNNPQSVINNPNISDPLRYSAAFPSNQLWKTSTASVHPSHTNAQADLTHSAALSSPPEPAGTANIHSSSSSNIHIAAMAAPPSTLSSPLKDPSSLVNKQEAQNAHIRNLLRPQQGQSFMNIAQLKAAKTGNSIRLNPGTGLGQFQDPQQYLNSTGLLNTSKTAASIFQAAGLARSSSLNQNDAVDNAMNGSPSKSIRMNLGMHGLNVSTLPAFSDSLDSSLLEVTSENLGKYDVGMASPQANSSLSCSVGGGDGGLCDMDQIDLPDGCVNVKVEHCTRQFFLTNHKKAYPMRQIPRGLALIINVDEVEGKPARKGTNFDRDNLCNLLCQLHFNIIVYNDKDGLSAQEMVNKLKEFAKLPDHADMDACFVCLLSHGEEGFIFGTDGKRIPLEEIFMLFGNTNCRGLIGKPKVFIIQACRGVISLPPVKLKNVT</sequence>
<feature type="region of interest" description="Disordered" evidence="7">
    <location>
        <begin position="97"/>
        <end position="116"/>
    </location>
</feature>
<keyword evidence="6" id="KW-0865">Zymogen</keyword>
<dbReference type="PRINTS" id="PR00376">
    <property type="entry name" value="IL1BCENZYME"/>
</dbReference>
<organism evidence="10 11">
    <name type="scientific">Elysia crispata</name>
    <name type="common">lettuce slug</name>
    <dbReference type="NCBI Taxonomy" id="231223"/>
    <lineage>
        <taxon>Eukaryota</taxon>
        <taxon>Metazoa</taxon>
        <taxon>Spiralia</taxon>
        <taxon>Lophotrochozoa</taxon>
        <taxon>Mollusca</taxon>
        <taxon>Gastropoda</taxon>
        <taxon>Heterobranchia</taxon>
        <taxon>Euthyneura</taxon>
        <taxon>Panpulmonata</taxon>
        <taxon>Sacoglossa</taxon>
        <taxon>Placobranchoidea</taxon>
        <taxon>Plakobranchidae</taxon>
        <taxon>Elysia</taxon>
    </lineage>
</organism>
<dbReference type="CDD" id="cd01671">
    <property type="entry name" value="CARD"/>
    <property type="match status" value="1"/>
</dbReference>
<dbReference type="Pfam" id="PF00619">
    <property type="entry name" value="CARD"/>
    <property type="match status" value="1"/>
</dbReference>
<dbReference type="InterPro" id="IPR001309">
    <property type="entry name" value="Pept_C14_p20"/>
</dbReference>
<feature type="region of interest" description="Disordered" evidence="7">
    <location>
        <begin position="129"/>
        <end position="149"/>
    </location>
</feature>
<evidence type="ECO:0000259" key="9">
    <source>
        <dbReference type="PROSITE" id="PS50209"/>
    </source>
</evidence>
<feature type="domain" description="Caspase family p20" evidence="8">
    <location>
        <begin position="534"/>
        <end position="658"/>
    </location>
</feature>
<dbReference type="Gene3D" id="3.40.50.1460">
    <property type="match status" value="1"/>
</dbReference>
<dbReference type="Proteomes" id="UP001283361">
    <property type="component" value="Unassembled WGS sequence"/>
</dbReference>
<dbReference type="PANTHER" id="PTHR47901:SF8">
    <property type="entry name" value="CASPASE-3"/>
    <property type="match status" value="1"/>
</dbReference>
<dbReference type="InterPro" id="IPR011600">
    <property type="entry name" value="Pept_C14_caspase"/>
</dbReference>
<dbReference type="PANTHER" id="PTHR47901">
    <property type="entry name" value="CASPASE RECRUITMENT DOMAIN-CONTAINING PROTEIN 18"/>
    <property type="match status" value="1"/>
</dbReference>
<feature type="compositionally biased region" description="Low complexity" evidence="7">
    <location>
        <begin position="129"/>
        <end position="144"/>
    </location>
</feature>
<dbReference type="InterPro" id="IPR001315">
    <property type="entry name" value="CARD"/>
</dbReference>
<evidence type="ECO:0008006" key="12">
    <source>
        <dbReference type="Google" id="ProtNLM"/>
    </source>
</evidence>
<dbReference type="PROSITE" id="PS50209">
    <property type="entry name" value="CARD"/>
    <property type="match status" value="1"/>
</dbReference>
<dbReference type="GO" id="GO:0004197">
    <property type="term" value="F:cysteine-type endopeptidase activity"/>
    <property type="evidence" value="ECO:0007669"/>
    <property type="project" value="InterPro"/>
</dbReference>
<evidence type="ECO:0000256" key="5">
    <source>
        <dbReference type="ARBA" id="ARBA00022807"/>
    </source>
</evidence>
<reference evidence="10" key="1">
    <citation type="journal article" date="2023" name="G3 (Bethesda)">
        <title>A reference genome for the long-term kleptoplast-retaining sea slug Elysia crispata morphotype clarki.</title>
        <authorList>
            <person name="Eastman K.E."/>
            <person name="Pendleton A.L."/>
            <person name="Shaikh M.A."/>
            <person name="Suttiyut T."/>
            <person name="Ogas R."/>
            <person name="Tomko P."/>
            <person name="Gavelis G."/>
            <person name="Widhalm J.R."/>
            <person name="Wisecaver J.H."/>
        </authorList>
    </citation>
    <scope>NUCLEOTIDE SEQUENCE</scope>
    <source>
        <strain evidence="10">ECLA1</strain>
    </source>
</reference>
<dbReference type="InterPro" id="IPR033139">
    <property type="entry name" value="Caspase_cys_AS"/>
</dbReference>
<evidence type="ECO:0000256" key="7">
    <source>
        <dbReference type="SAM" id="MobiDB-lite"/>
    </source>
</evidence>
<dbReference type="InterPro" id="IPR002398">
    <property type="entry name" value="Pept_C14"/>
</dbReference>
<dbReference type="InterPro" id="IPR015917">
    <property type="entry name" value="Pept_C14A"/>
</dbReference>
<dbReference type="InterPro" id="IPR029030">
    <property type="entry name" value="Caspase-like_dom_sf"/>
</dbReference>
<comment type="caution">
    <text evidence="10">The sequence shown here is derived from an EMBL/GenBank/DDBJ whole genome shotgun (WGS) entry which is preliminary data.</text>
</comment>
<keyword evidence="5" id="KW-0788">Thiol protease</keyword>
<dbReference type="Pfam" id="PF00656">
    <property type="entry name" value="Peptidase_C14"/>
    <property type="match status" value="1"/>
</dbReference>
<dbReference type="InterPro" id="IPR011029">
    <property type="entry name" value="DEATH-like_dom_sf"/>
</dbReference>
<keyword evidence="11" id="KW-1185">Reference proteome</keyword>
<name>A0AAE1BCB6_9GAST</name>
<dbReference type="GO" id="GO:0042981">
    <property type="term" value="P:regulation of apoptotic process"/>
    <property type="evidence" value="ECO:0007669"/>
    <property type="project" value="InterPro"/>
</dbReference>
<evidence type="ECO:0000313" key="10">
    <source>
        <dbReference type="EMBL" id="KAK3803693.1"/>
    </source>
</evidence>
<keyword evidence="4" id="KW-0378">Hydrolase</keyword>
<evidence type="ECO:0000256" key="6">
    <source>
        <dbReference type="ARBA" id="ARBA00023145"/>
    </source>
</evidence>
<proteinExistence type="inferred from homology"/>
<dbReference type="SMART" id="SM00115">
    <property type="entry name" value="CASc"/>
    <property type="match status" value="1"/>
</dbReference>
<accession>A0AAE1BCB6</accession>
<dbReference type="SUPFAM" id="SSF47986">
    <property type="entry name" value="DEATH domain"/>
    <property type="match status" value="1"/>
</dbReference>
<evidence type="ECO:0000259" key="8">
    <source>
        <dbReference type="PROSITE" id="PS50208"/>
    </source>
</evidence>
<evidence type="ECO:0000313" key="11">
    <source>
        <dbReference type="Proteomes" id="UP001283361"/>
    </source>
</evidence>
<keyword evidence="2" id="KW-0645">Protease</keyword>
<gene>
    <name evidence="10" type="ORF">RRG08_047657</name>
</gene>
<dbReference type="AlphaFoldDB" id="A0AAE1BCB6"/>
<dbReference type="GO" id="GO:0006915">
    <property type="term" value="P:apoptotic process"/>
    <property type="evidence" value="ECO:0007669"/>
    <property type="project" value="UniProtKB-KW"/>
</dbReference>
<dbReference type="PROSITE" id="PS01122">
    <property type="entry name" value="CASPASE_CYS"/>
    <property type="match status" value="1"/>
</dbReference>
<evidence type="ECO:0000256" key="1">
    <source>
        <dbReference type="ARBA" id="ARBA00010134"/>
    </source>
</evidence>
<comment type="similarity">
    <text evidence="1">Belongs to the peptidase C14A family.</text>
</comment>
<keyword evidence="3" id="KW-0053">Apoptosis</keyword>
<feature type="domain" description="CARD" evidence="9">
    <location>
        <begin position="1"/>
        <end position="64"/>
    </location>
</feature>
<dbReference type="SUPFAM" id="SSF52129">
    <property type="entry name" value="Caspase-like"/>
    <property type="match status" value="1"/>
</dbReference>
<dbReference type="EMBL" id="JAWDGP010000100">
    <property type="protein sequence ID" value="KAK3803693.1"/>
    <property type="molecule type" value="Genomic_DNA"/>
</dbReference>